<dbReference type="InterPro" id="IPR052714">
    <property type="entry name" value="MFS_Exporter"/>
</dbReference>
<comment type="subcellular location">
    <subcellularLocation>
        <location evidence="1">Cell membrane</location>
        <topology evidence="1">Multi-pass membrane protein</topology>
    </subcellularLocation>
</comment>
<feature type="transmembrane region" description="Helical" evidence="5">
    <location>
        <begin position="176"/>
        <end position="196"/>
    </location>
</feature>
<keyword evidence="2 5" id="KW-0812">Transmembrane</keyword>
<feature type="transmembrane region" description="Helical" evidence="5">
    <location>
        <begin position="264"/>
        <end position="285"/>
    </location>
</feature>
<evidence type="ECO:0000256" key="4">
    <source>
        <dbReference type="ARBA" id="ARBA00023136"/>
    </source>
</evidence>
<proteinExistence type="predicted"/>
<feature type="transmembrane region" description="Helical" evidence="5">
    <location>
        <begin position="152"/>
        <end position="170"/>
    </location>
</feature>
<dbReference type="AlphaFoldDB" id="A0A0F0LJS1"/>
<evidence type="ECO:0000313" key="7">
    <source>
        <dbReference type="EMBL" id="KJL32560.1"/>
    </source>
</evidence>
<protein>
    <submittedName>
        <fullName evidence="7">Major Facilitator Superfamily protein</fullName>
    </submittedName>
</protein>
<dbReference type="RefSeq" id="WP_152642150.1">
    <property type="nucleotide sequence ID" value="NZ_JYIX01000036.1"/>
</dbReference>
<dbReference type="Proteomes" id="UP000033740">
    <property type="component" value="Unassembled WGS sequence"/>
</dbReference>
<feature type="transmembrane region" description="Helical" evidence="5">
    <location>
        <begin position="236"/>
        <end position="258"/>
    </location>
</feature>
<feature type="transmembrane region" description="Helical" evidence="5">
    <location>
        <begin position="90"/>
        <end position="108"/>
    </location>
</feature>
<dbReference type="PANTHER" id="PTHR23531:SF1">
    <property type="entry name" value="QUINOLENE RESISTANCE PROTEIN NORA"/>
    <property type="match status" value="1"/>
</dbReference>
<dbReference type="GO" id="GO:0022857">
    <property type="term" value="F:transmembrane transporter activity"/>
    <property type="evidence" value="ECO:0007669"/>
    <property type="project" value="InterPro"/>
</dbReference>
<dbReference type="PANTHER" id="PTHR23531">
    <property type="entry name" value="QUINOLENE RESISTANCE PROTEIN NORA"/>
    <property type="match status" value="1"/>
</dbReference>
<comment type="caution">
    <text evidence="7">The sequence shown here is derived from an EMBL/GenBank/DDBJ whole genome shotgun (WGS) entry which is preliminary data.</text>
</comment>
<feature type="transmembrane region" description="Helical" evidence="5">
    <location>
        <begin position="392"/>
        <end position="411"/>
    </location>
</feature>
<dbReference type="Gene3D" id="1.20.1250.20">
    <property type="entry name" value="MFS general substrate transporter like domains"/>
    <property type="match status" value="1"/>
</dbReference>
<feature type="domain" description="Major facilitator superfamily (MFS) profile" evidence="6">
    <location>
        <begin position="23"/>
        <end position="416"/>
    </location>
</feature>
<evidence type="ECO:0000259" key="6">
    <source>
        <dbReference type="PROSITE" id="PS50850"/>
    </source>
</evidence>
<feature type="transmembrane region" description="Helical" evidence="5">
    <location>
        <begin position="114"/>
        <end position="140"/>
    </location>
</feature>
<feature type="transmembrane region" description="Helical" evidence="5">
    <location>
        <begin position="297"/>
        <end position="320"/>
    </location>
</feature>
<sequence>MSAQDQGDAVRIAKPAGPPWREPGMPALLAMTTFAFAGFAVMLPVAPMHMVALGGDELLAGLVNAVLMAATILTQLVVERMRSWMGWRVSLALACLLLGLPALGEIFATTPGQVLALAAVRGIGFGIVTVSGSSAVGALFPPERRGRAIGAYGLAVAGAQLVLTPISPWIADQAGLPVALAVAALPLLGIPFALAAGASIAKHARAAAAAAIANGAAAAPVAHESPREARHALTRLWPPILALTAVTCAGGAITTFTPQFVPDAVLTVVALFLYTAAAAFARWAVGGPADRVGAERFVLPGLAIAALGLGAIATGISGLVGSASPILLIGGAILVGTAFGTMQNVTLVRAFEVAGEHAKGVASTAWNVAFDAGTGIGALAIGALAAGTSFTLSFVALTLLCLVVAAVLAVVRRATRPA</sequence>
<evidence type="ECO:0000313" key="8">
    <source>
        <dbReference type="Proteomes" id="UP000033740"/>
    </source>
</evidence>
<gene>
    <name evidence="7" type="ORF">RS86_02338</name>
</gene>
<dbReference type="SUPFAM" id="SSF103473">
    <property type="entry name" value="MFS general substrate transporter"/>
    <property type="match status" value="1"/>
</dbReference>
<feature type="transmembrane region" description="Helical" evidence="5">
    <location>
        <begin position="368"/>
        <end position="386"/>
    </location>
</feature>
<dbReference type="EMBL" id="JYIX01000036">
    <property type="protein sequence ID" value="KJL32560.1"/>
    <property type="molecule type" value="Genomic_DNA"/>
</dbReference>
<keyword evidence="4 5" id="KW-0472">Membrane</keyword>
<reference evidence="7 8" key="1">
    <citation type="submission" date="2015-02" db="EMBL/GenBank/DDBJ databases">
        <title>Draft genome sequences of ten Microbacterium spp. with emphasis on heavy metal contaminated environments.</title>
        <authorList>
            <person name="Corretto E."/>
        </authorList>
    </citation>
    <scope>NUCLEOTIDE SEQUENCE [LARGE SCALE GENOMIC DNA]</scope>
    <source>
        <strain evidence="7 8">ARN176</strain>
    </source>
</reference>
<keyword evidence="3 5" id="KW-1133">Transmembrane helix</keyword>
<feature type="transmembrane region" description="Helical" evidence="5">
    <location>
        <begin position="326"/>
        <end position="347"/>
    </location>
</feature>
<evidence type="ECO:0000256" key="3">
    <source>
        <dbReference type="ARBA" id="ARBA00022989"/>
    </source>
</evidence>
<dbReference type="PATRIC" id="fig|582680.6.peg.2404"/>
<feature type="transmembrane region" description="Helical" evidence="5">
    <location>
        <begin position="58"/>
        <end position="78"/>
    </location>
</feature>
<name>A0A0F0LJS1_9MICO</name>
<dbReference type="STRING" id="582680.RS86_02338"/>
<evidence type="ECO:0000256" key="1">
    <source>
        <dbReference type="ARBA" id="ARBA00004651"/>
    </source>
</evidence>
<organism evidence="7 8">
    <name type="scientific">Microbacterium azadirachtae</name>
    <dbReference type="NCBI Taxonomy" id="582680"/>
    <lineage>
        <taxon>Bacteria</taxon>
        <taxon>Bacillati</taxon>
        <taxon>Actinomycetota</taxon>
        <taxon>Actinomycetes</taxon>
        <taxon>Micrococcales</taxon>
        <taxon>Microbacteriaceae</taxon>
        <taxon>Microbacterium</taxon>
    </lineage>
</organism>
<dbReference type="InterPro" id="IPR036259">
    <property type="entry name" value="MFS_trans_sf"/>
</dbReference>
<dbReference type="Pfam" id="PF07690">
    <property type="entry name" value="MFS_1"/>
    <property type="match status" value="1"/>
</dbReference>
<dbReference type="InterPro" id="IPR011701">
    <property type="entry name" value="MFS"/>
</dbReference>
<dbReference type="GO" id="GO:0005886">
    <property type="term" value="C:plasma membrane"/>
    <property type="evidence" value="ECO:0007669"/>
    <property type="project" value="UniProtKB-SubCell"/>
</dbReference>
<accession>A0A0F0LJS1</accession>
<dbReference type="InterPro" id="IPR020846">
    <property type="entry name" value="MFS_dom"/>
</dbReference>
<keyword evidence="8" id="KW-1185">Reference proteome</keyword>
<dbReference type="PROSITE" id="PS50850">
    <property type="entry name" value="MFS"/>
    <property type="match status" value="1"/>
</dbReference>
<evidence type="ECO:0000256" key="5">
    <source>
        <dbReference type="SAM" id="Phobius"/>
    </source>
</evidence>
<evidence type="ECO:0000256" key="2">
    <source>
        <dbReference type="ARBA" id="ARBA00022692"/>
    </source>
</evidence>
<feature type="transmembrane region" description="Helical" evidence="5">
    <location>
        <begin position="27"/>
        <end position="46"/>
    </location>
</feature>